<accession>A0ABW4Z4I1</accession>
<dbReference type="Gene3D" id="3.30.460.40">
    <property type="match status" value="1"/>
</dbReference>
<protein>
    <submittedName>
        <fullName evidence="1">Nucleotidyltransferase domain-containing protein</fullName>
    </submittedName>
</protein>
<dbReference type="RefSeq" id="WP_213355851.1">
    <property type="nucleotide sequence ID" value="NZ_JAHBGB010000044.1"/>
</dbReference>
<dbReference type="InterPro" id="IPR019646">
    <property type="entry name" value="Aminoglyc_AdlTrfase"/>
</dbReference>
<evidence type="ECO:0000313" key="2">
    <source>
        <dbReference type="Proteomes" id="UP001597299"/>
    </source>
</evidence>
<organism evidence="1 2">
    <name type="scientific">Ancylobacter oerskovii</name>
    <dbReference type="NCBI Taxonomy" id="459519"/>
    <lineage>
        <taxon>Bacteria</taxon>
        <taxon>Pseudomonadati</taxon>
        <taxon>Pseudomonadota</taxon>
        <taxon>Alphaproteobacteria</taxon>
        <taxon>Hyphomicrobiales</taxon>
        <taxon>Xanthobacteraceae</taxon>
        <taxon>Ancylobacter</taxon>
    </lineage>
</organism>
<comment type="caution">
    <text evidence="1">The sequence shown here is derived from an EMBL/GenBank/DDBJ whole genome shotgun (WGS) entry which is preliminary data.</text>
</comment>
<evidence type="ECO:0000313" key="1">
    <source>
        <dbReference type="EMBL" id="MFD2143127.1"/>
    </source>
</evidence>
<dbReference type="Pfam" id="PF10706">
    <property type="entry name" value="Aminoglyc_resit"/>
    <property type="match status" value="1"/>
</dbReference>
<keyword evidence="2" id="KW-1185">Reference proteome</keyword>
<dbReference type="EMBL" id="JBHUHD010000001">
    <property type="protein sequence ID" value="MFD2143127.1"/>
    <property type="molecule type" value="Genomic_DNA"/>
</dbReference>
<proteinExistence type="predicted"/>
<name>A0ABW4Z4I1_9HYPH</name>
<dbReference type="Proteomes" id="UP001597299">
    <property type="component" value="Unassembled WGS sequence"/>
</dbReference>
<gene>
    <name evidence="1" type="ORF">ACFSNC_22205</name>
</gene>
<reference evidence="2" key="1">
    <citation type="journal article" date="2019" name="Int. J. Syst. Evol. Microbiol.">
        <title>The Global Catalogue of Microorganisms (GCM) 10K type strain sequencing project: providing services to taxonomists for standard genome sequencing and annotation.</title>
        <authorList>
            <consortium name="The Broad Institute Genomics Platform"/>
            <consortium name="The Broad Institute Genome Sequencing Center for Infectious Disease"/>
            <person name="Wu L."/>
            <person name="Ma J."/>
        </authorList>
    </citation>
    <scope>NUCLEOTIDE SEQUENCE [LARGE SCALE GENOMIC DNA]</scope>
    <source>
        <strain evidence="2">CCM 7435</strain>
    </source>
</reference>
<sequence length="201" mass="22308">MPPAPGCDENDWSAWSPRQLARRLAGVTAPWCIAGGWALDLWHGAQTRTHEDIEFTVLAEDLPAFRQALAGMEFHTAHAGVLAPLPGAMEPPAHVAQIWCRDVEAGCWRADMMIERGTPATWVYKRDPAITCARDEAVGRTPDGLPYLKPAIVLLFKARHRRPKDEADFASAVPRLSVEERRRLKAWLARAHPGHDWGAAL</sequence>